<dbReference type="PANTHER" id="PTHR47331:SF4">
    <property type="entry name" value="PEPTIDASE S1 DOMAIN-CONTAINING PROTEIN"/>
    <property type="match status" value="1"/>
</dbReference>
<dbReference type="Proteomes" id="UP001159405">
    <property type="component" value="Unassembled WGS sequence"/>
</dbReference>
<gene>
    <name evidence="1" type="ORF">PLOB_00006946</name>
</gene>
<comment type="caution">
    <text evidence="1">The sequence shown here is derived from an EMBL/GenBank/DDBJ whole genome shotgun (WGS) entry which is preliminary data.</text>
</comment>
<dbReference type="PANTHER" id="PTHR47331">
    <property type="entry name" value="PHD-TYPE DOMAIN-CONTAINING PROTEIN"/>
    <property type="match status" value="1"/>
</dbReference>
<organism evidence="1 2">
    <name type="scientific">Porites lobata</name>
    <dbReference type="NCBI Taxonomy" id="104759"/>
    <lineage>
        <taxon>Eukaryota</taxon>
        <taxon>Metazoa</taxon>
        <taxon>Cnidaria</taxon>
        <taxon>Anthozoa</taxon>
        <taxon>Hexacorallia</taxon>
        <taxon>Scleractinia</taxon>
        <taxon>Fungiina</taxon>
        <taxon>Poritidae</taxon>
        <taxon>Porites</taxon>
    </lineage>
</organism>
<sequence length="154" mass="17511">MSVCLIPEQSGGFYHTMIVPVWIRPVGEPEKEILQYAVLYDHSNVSFVSETLCERFNLQGPSNELLLTTMQQQNARVKTKKISGIEILDYHRERVVKMPVAFTRELVSANRSQIPKPAVAREWQHLKPIADTLIPYHPDAEISILIGNNCSRAI</sequence>
<proteinExistence type="predicted"/>
<accession>A0ABN8QHU7</accession>
<evidence type="ECO:0000313" key="2">
    <source>
        <dbReference type="Proteomes" id="UP001159405"/>
    </source>
</evidence>
<evidence type="ECO:0000313" key="1">
    <source>
        <dbReference type="EMBL" id="CAH3164889.1"/>
    </source>
</evidence>
<protein>
    <submittedName>
        <fullName evidence="1">Uncharacterized protein</fullName>
    </submittedName>
</protein>
<keyword evidence="2" id="KW-1185">Reference proteome</keyword>
<name>A0ABN8QHU7_9CNID</name>
<reference evidence="1 2" key="1">
    <citation type="submission" date="2022-05" db="EMBL/GenBank/DDBJ databases">
        <authorList>
            <consortium name="Genoscope - CEA"/>
            <person name="William W."/>
        </authorList>
    </citation>
    <scope>NUCLEOTIDE SEQUENCE [LARGE SCALE GENOMIC DNA]</scope>
</reference>
<dbReference type="EMBL" id="CALNXK010000131">
    <property type="protein sequence ID" value="CAH3164889.1"/>
    <property type="molecule type" value="Genomic_DNA"/>
</dbReference>